<sequence length="76" mass="9037">MDVIGTSVFEFIYCVSSNEMRHNEEIEKEIVEKKNISVSLKYTMNNENKSSDEVEWDKEMAMFAKRFMKSNKGKRF</sequence>
<organism evidence="1 2">
    <name type="scientific">Gossypium stocksii</name>
    <dbReference type="NCBI Taxonomy" id="47602"/>
    <lineage>
        <taxon>Eukaryota</taxon>
        <taxon>Viridiplantae</taxon>
        <taxon>Streptophyta</taxon>
        <taxon>Embryophyta</taxon>
        <taxon>Tracheophyta</taxon>
        <taxon>Spermatophyta</taxon>
        <taxon>Magnoliopsida</taxon>
        <taxon>eudicotyledons</taxon>
        <taxon>Gunneridae</taxon>
        <taxon>Pentapetalae</taxon>
        <taxon>rosids</taxon>
        <taxon>malvids</taxon>
        <taxon>Malvales</taxon>
        <taxon>Malvaceae</taxon>
        <taxon>Malvoideae</taxon>
        <taxon>Gossypium</taxon>
    </lineage>
</organism>
<comment type="caution">
    <text evidence="1">The sequence shown here is derived from an EMBL/GenBank/DDBJ whole genome shotgun (WGS) entry which is preliminary data.</text>
</comment>
<protein>
    <submittedName>
        <fullName evidence="1">Uncharacterized protein</fullName>
    </submittedName>
</protein>
<reference evidence="1 2" key="1">
    <citation type="journal article" date="2021" name="Plant Biotechnol. J.">
        <title>Multi-omics assisted identification of the key and species-specific regulatory components of drought-tolerant mechanisms in Gossypium stocksii.</title>
        <authorList>
            <person name="Yu D."/>
            <person name="Ke L."/>
            <person name="Zhang D."/>
            <person name="Wu Y."/>
            <person name="Sun Y."/>
            <person name="Mei J."/>
            <person name="Sun J."/>
            <person name="Sun Y."/>
        </authorList>
    </citation>
    <scope>NUCLEOTIDE SEQUENCE [LARGE SCALE GENOMIC DNA]</scope>
    <source>
        <strain evidence="2">cv. E1</strain>
        <tissue evidence="1">Leaf</tissue>
    </source>
</reference>
<gene>
    <name evidence="1" type="ORF">J1N35_035023</name>
</gene>
<accession>A0A9D3UT42</accession>
<evidence type="ECO:0000313" key="1">
    <source>
        <dbReference type="EMBL" id="KAH1056958.1"/>
    </source>
</evidence>
<evidence type="ECO:0000313" key="2">
    <source>
        <dbReference type="Proteomes" id="UP000828251"/>
    </source>
</evidence>
<dbReference type="AlphaFoldDB" id="A0A9D3UT42"/>
<proteinExistence type="predicted"/>
<name>A0A9D3UT42_9ROSI</name>
<dbReference type="Proteomes" id="UP000828251">
    <property type="component" value="Unassembled WGS sequence"/>
</dbReference>
<dbReference type="EMBL" id="JAIQCV010000010">
    <property type="protein sequence ID" value="KAH1056958.1"/>
    <property type="molecule type" value="Genomic_DNA"/>
</dbReference>
<keyword evidence="2" id="KW-1185">Reference proteome</keyword>